<feature type="transmembrane region" description="Helical" evidence="1">
    <location>
        <begin position="5"/>
        <end position="21"/>
    </location>
</feature>
<dbReference type="EMBL" id="UHDK01000001">
    <property type="protein sequence ID" value="SUM30851.1"/>
    <property type="molecule type" value="Genomic_DNA"/>
</dbReference>
<dbReference type="EMBL" id="BKAX01000006">
    <property type="protein sequence ID" value="GEQ06221.1"/>
    <property type="molecule type" value="Genomic_DNA"/>
</dbReference>
<accession>A0A380FBL5</accession>
<feature type="transmembrane region" description="Helical" evidence="1">
    <location>
        <begin position="73"/>
        <end position="95"/>
    </location>
</feature>
<organism evidence="3 4">
    <name type="scientific">Staphylococcus gallinarum</name>
    <dbReference type="NCBI Taxonomy" id="1293"/>
    <lineage>
        <taxon>Bacteria</taxon>
        <taxon>Bacillati</taxon>
        <taxon>Bacillota</taxon>
        <taxon>Bacilli</taxon>
        <taxon>Bacillales</taxon>
        <taxon>Staphylococcaceae</taxon>
        <taxon>Staphylococcus</taxon>
    </lineage>
</organism>
<dbReference type="AlphaFoldDB" id="A0A380FBL5"/>
<evidence type="ECO:0000313" key="3">
    <source>
        <dbReference type="EMBL" id="SUM30851.1"/>
    </source>
</evidence>
<evidence type="ECO:0000313" key="5">
    <source>
        <dbReference type="Proteomes" id="UP000321057"/>
    </source>
</evidence>
<proteinExistence type="predicted"/>
<dbReference type="STRING" id="1293.SH09_01600"/>
<gene>
    <name evidence="3" type="ORF">NCTC12195_00251</name>
    <name evidence="2" type="ORF">SGA02_20490</name>
</gene>
<dbReference type="Proteomes" id="UP000255277">
    <property type="component" value="Unassembled WGS sequence"/>
</dbReference>
<keyword evidence="1" id="KW-1133">Transmembrane helix</keyword>
<evidence type="ECO:0000313" key="2">
    <source>
        <dbReference type="EMBL" id="GEQ06221.1"/>
    </source>
</evidence>
<evidence type="ECO:0000313" key="4">
    <source>
        <dbReference type="Proteomes" id="UP000255277"/>
    </source>
</evidence>
<dbReference type="Proteomes" id="UP000321057">
    <property type="component" value="Unassembled WGS sequence"/>
</dbReference>
<dbReference type="InterPro" id="IPR036259">
    <property type="entry name" value="MFS_trans_sf"/>
</dbReference>
<evidence type="ECO:0000256" key="1">
    <source>
        <dbReference type="SAM" id="Phobius"/>
    </source>
</evidence>
<feature type="transmembrane region" description="Helical" evidence="1">
    <location>
        <begin position="101"/>
        <end position="124"/>
    </location>
</feature>
<keyword evidence="1" id="KW-0472">Membrane</keyword>
<reference evidence="2 5" key="2">
    <citation type="submission" date="2019-07" db="EMBL/GenBank/DDBJ databases">
        <title>Whole genome shotgun sequence of Staphylococcus gallinarum NBRC 109767.</title>
        <authorList>
            <person name="Hosoyama A."/>
            <person name="Uohara A."/>
            <person name="Ohji S."/>
            <person name="Ichikawa N."/>
        </authorList>
    </citation>
    <scope>NUCLEOTIDE SEQUENCE [LARGE SCALE GENOMIC DNA]</scope>
    <source>
        <strain evidence="2 5">NBRC 109767</strain>
    </source>
</reference>
<keyword evidence="5" id="KW-1185">Reference proteome</keyword>
<dbReference type="Gene3D" id="1.20.1250.20">
    <property type="entry name" value="MFS general substrate transporter like domains"/>
    <property type="match status" value="1"/>
</dbReference>
<sequence>MLAQGLVFSIIGMILLIVVIINQMPVLYFIIPLSIIGIVQGYGFSPLTNLGMYNVNKENNGMASGLVNFSHQIGASSGIVIELILANAFINILALKDNVNTFTVLTVVVGLLIFIIMFIAVIGLQLKMRNLKD</sequence>
<reference evidence="3 4" key="1">
    <citation type="submission" date="2018-06" db="EMBL/GenBank/DDBJ databases">
        <authorList>
            <consortium name="Pathogen Informatics"/>
            <person name="Doyle S."/>
        </authorList>
    </citation>
    <scope>NUCLEOTIDE SEQUENCE [LARGE SCALE GENOMIC DNA]</scope>
    <source>
        <strain evidence="3 4">NCTC12195</strain>
    </source>
</reference>
<feature type="transmembrane region" description="Helical" evidence="1">
    <location>
        <begin position="27"/>
        <end position="52"/>
    </location>
</feature>
<name>A0A380FBL5_STAGA</name>
<protein>
    <submittedName>
        <fullName evidence="3">Major facilitator superfamily permease</fullName>
    </submittedName>
</protein>
<keyword evidence="1" id="KW-0812">Transmembrane</keyword>
<dbReference type="SUPFAM" id="SSF103473">
    <property type="entry name" value="MFS general substrate transporter"/>
    <property type="match status" value="1"/>
</dbReference>